<dbReference type="SUPFAM" id="SSF63825">
    <property type="entry name" value="YWTD domain"/>
    <property type="match status" value="1"/>
</dbReference>
<dbReference type="InterPro" id="IPR043148">
    <property type="entry name" value="TagF_C"/>
</dbReference>
<evidence type="ECO:0000313" key="1">
    <source>
        <dbReference type="EMBL" id="CQR58618.1"/>
    </source>
</evidence>
<dbReference type="Gene3D" id="3.40.50.12580">
    <property type="match status" value="1"/>
</dbReference>
<organism evidence="1 2">
    <name type="scientific">Paenibacillus riograndensis SBR5</name>
    <dbReference type="NCBI Taxonomy" id="1073571"/>
    <lineage>
        <taxon>Bacteria</taxon>
        <taxon>Bacillati</taxon>
        <taxon>Bacillota</taxon>
        <taxon>Bacilli</taxon>
        <taxon>Bacillales</taxon>
        <taxon>Paenibacillaceae</taxon>
        <taxon>Paenibacillus</taxon>
        <taxon>Paenibacillus sonchi group</taxon>
    </lineage>
</organism>
<name>A0A0E3WJD9_9BACL</name>
<dbReference type="AlphaFoldDB" id="A0A0E3WJD9"/>
<accession>A0A0E3WJD9</accession>
<dbReference type="KEGG" id="pri:PRIO_6271"/>
<dbReference type="RefSeq" id="WP_052741547.1">
    <property type="nucleotide sequence ID" value="NZ_LN831776.1"/>
</dbReference>
<sequence>MRKHQQEQIQKLVTTLYEATDEINRQFSKNNIPTVINLLRDCQDAAIHMGEFIENFEGEDTRTVELLTEYHTSLYNIAMEIETIHVSFIKQLKKELRMIENSIRNELKPKKIEVVFFPYKASMWDSLESVWMAANEDAQCDAYVVPIPYYDRKPDGSFGEFHYEGGDLPDYVPVTHYESYDISIRRPDVIYIHNPYDIYNTVTSVDPRFYSHELKKYTDTLVYIPYYSTSGGMSEGQKSCSAYYHADYIITQAEKYRGFFDSSFSKKLLPLGSPKFDRVVRICNNPPEPPAAWKAKMTGKKVYFYNTSINGLLSNTQVFLKKMQYVFSVFAAHDDVCLLWRPHPLLESTLDSMRPEFQQIYSKIKRFFIENDIGIYDDTPDVANTIALCDAYIGDSGTSVVSLFGIAGKPIFILDNNINTEPVEDDWRGEMITRGFNLYSDDKWLITRGNKLYYSPDNNYKYQYLCDLSDHAYGDYYLYALTVGNKTYICPRSAQDIVVLVENQISKRIRLKKHIERPGSFAGAVSCGKYIFLIPLYYPAIVRYNTVNEEIRYFEANLDVIIGMRNGERLVGGYCVQNEYLFIASPIDNRVLAIEAESGKEQVLTTGGNNAGGCMTLNSDGSNLWSMPFSGTIVTCWNSESGEVHEYSNFPDNLKCRHINFGFECMERPFSYPAFYGDYVYLAPYWSNMFIKLNRITGEASEWQPPFDISDNIKNGYYSSWCKSWFVNPADEDNKSYNIFSLYDRKLYNVDLENSKYEEINIEFNVNELKANEPGYKKNSEWLQYCCEESAFNTLSDFLEENITGNAFNKENQIAAYGEIAANNDGTCGEKVHKFIRGHLNEN</sequence>
<protein>
    <recommendedName>
        <fullName evidence="3">CDP-Glycerol:Poly(Glycerophosphate) glycerophosphotransferase</fullName>
    </recommendedName>
</protein>
<dbReference type="EMBL" id="LN831776">
    <property type="protein sequence ID" value="CQR58618.1"/>
    <property type="molecule type" value="Genomic_DNA"/>
</dbReference>
<dbReference type="Proteomes" id="UP000033163">
    <property type="component" value="Chromosome I"/>
</dbReference>
<dbReference type="PATRIC" id="fig|1073571.4.peg.6702"/>
<reference evidence="2" key="1">
    <citation type="submission" date="2015-03" db="EMBL/GenBank/DDBJ databases">
        <authorList>
            <person name="Wibberg D."/>
        </authorList>
    </citation>
    <scope>NUCLEOTIDE SEQUENCE [LARGE SCALE GENOMIC DNA]</scope>
</reference>
<proteinExistence type="predicted"/>
<gene>
    <name evidence="1" type="ORF">PRIO_6271</name>
</gene>
<dbReference type="SUPFAM" id="SSF53756">
    <property type="entry name" value="UDP-Glycosyltransferase/glycogen phosphorylase"/>
    <property type="match status" value="1"/>
</dbReference>
<evidence type="ECO:0008006" key="3">
    <source>
        <dbReference type="Google" id="ProtNLM"/>
    </source>
</evidence>
<dbReference type="HOGENOM" id="CLU_017228_0_0_9"/>
<evidence type="ECO:0000313" key="2">
    <source>
        <dbReference type="Proteomes" id="UP000033163"/>
    </source>
</evidence>